<evidence type="ECO:0000313" key="3">
    <source>
        <dbReference type="Proteomes" id="UP000244005"/>
    </source>
</evidence>
<reference evidence="3" key="1">
    <citation type="journal article" date="2017" name="Cell">
        <title>Insights into land plant evolution garnered from the Marchantia polymorpha genome.</title>
        <authorList>
            <person name="Bowman J.L."/>
            <person name="Kohchi T."/>
            <person name="Yamato K.T."/>
            <person name="Jenkins J."/>
            <person name="Shu S."/>
            <person name="Ishizaki K."/>
            <person name="Yamaoka S."/>
            <person name="Nishihama R."/>
            <person name="Nakamura Y."/>
            <person name="Berger F."/>
            <person name="Adam C."/>
            <person name="Aki S.S."/>
            <person name="Althoff F."/>
            <person name="Araki T."/>
            <person name="Arteaga-Vazquez M.A."/>
            <person name="Balasubrmanian S."/>
            <person name="Barry K."/>
            <person name="Bauer D."/>
            <person name="Boehm C.R."/>
            <person name="Briginshaw L."/>
            <person name="Caballero-Perez J."/>
            <person name="Catarino B."/>
            <person name="Chen F."/>
            <person name="Chiyoda S."/>
            <person name="Chovatia M."/>
            <person name="Davies K.M."/>
            <person name="Delmans M."/>
            <person name="Demura T."/>
            <person name="Dierschke T."/>
            <person name="Dolan L."/>
            <person name="Dorantes-Acosta A.E."/>
            <person name="Eklund D.M."/>
            <person name="Florent S.N."/>
            <person name="Flores-Sandoval E."/>
            <person name="Fujiyama A."/>
            <person name="Fukuzawa H."/>
            <person name="Galik B."/>
            <person name="Grimanelli D."/>
            <person name="Grimwood J."/>
            <person name="Grossniklaus U."/>
            <person name="Hamada T."/>
            <person name="Haseloff J."/>
            <person name="Hetherington A.J."/>
            <person name="Higo A."/>
            <person name="Hirakawa Y."/>
            <person name="Hundley H.N."/>
            <person name="Ikeda Y."/>
            <person name="Inoue K."/>
            <person name="Inoue S.I."/>
            <person name="Ishida S."/>
            <person name="Jia Q."/>
            <person name="Kakita M."/>
            <person name="Kanazawa T."/>
            <person name="Kawai Y."/>
            <person name="Kawashima T."/>
            <person name="Kennedy M."/>
            <person name="Kinose K."/>
            <person name="Kinoshita T."/>
            <person name="Kohara Y."/>
            <person name="Koide E."/>
            <person name="Komatsu K."/>
            <person name="Kopischke S."/>
            <person name="Kubo M."/>
            <person name="Kyozuka J."/>
            <person name="Lagercrantz U."/>
            <person name="Lin S.S."/>
            <person name="Lindquist E."/>
            <person name="Lipzen A.M."/>
            <person name="Lu C.W."/>
            <person name="De Luna E."/>
            <person name="Martienssen R.A."/>
            <person name="Minamino N."/>
            <person name="Mizutani M."/>
            <person name="Mizutani M."/>
            <person name="Mochizuki N."/>
            <person name="Monte I."/>
            <person name="Mosher R."/>
            <person name="Nagasaki H."/>
            <person name="Nakagami H."/>
            <person name="Naramoto S."/>
            <person name="Nishitani K."/>
            <person name="Ohtani M."/>
            <person name="Okamoto T."/>
            <person name="Okumura M."/>
            <person name="Phillips J."/>
            <person name="Pollak B."/>
            <person name="Reinders A."/>
            <person name="Rovekamp M."/>
            <person name="Sano R."/>
            <person name="Sawa S."/>
            <person name="Schmid M.W."/>
            <person name="Shirakawa M."/>
            <person name="Solano R."/>
            <person name="Spunde A."/>
            <person name="Suetsugu N."/>
            <person name="Sugano S."/>
            <person name="Sugiyama A."/>
            <person name="Sun R."/>
            <person name="Suzuki Y."/>
            <person name="Takenaka M."/>
            <person name="Takezawa D."/>
            <person name="Tomogane H."/>
            <person name="Tsuzuki M."/>
            <person name="Ueda T."/>
            <person name="Umeda M."/>
            <person name="Ward J.M."/>
            <person name="Watanabe Y."/>
            <person name="Yazaki K."/>
            <person name="Yokoyama R."/>
            <person name="Yoshitake Y."/>
            <person name="Yotsui I."/>
            <person name="Zachgo S."/>
            <person name="Schmutz J."/>
        </authorList>
    </citation>
    <scope>NUCLEOTIDE SEQUENCE [LARGE SCALE GENOMIC DNA]</scope>
    <source>
        <strain evidence="3">Tak-1</strain>
    </source>
</reference>
<protein>
    <submittedName>
        <fullName evidence="2">Uncharacterized protein</fullName>
    </submittedName>
</protein>
<gene>
    <name evidence="2" type="ORF">MARPO_0075s0005</name>
</gene>
<keyword evidence="3" id="KW-1185">Reference proteome</keyword>
<sequence length="234" mass="25943">MITIQIEDEGSVGHDCTGAHQGVHGSGLLVVIVTGSLLSRYVHQHRQSHIDVGRVDQILLQIVASHDRIAAGWCQHHLQHPSIHPTNHNHKHLVQSIRQIDGRRAPERVSLGDAVDRLPATIVHSEPGHHILCHRAVNPAHSPAPLGLVLVVARDYVDRFGHRRRIQWLSRARQGSGRSPVGDSGLGQRSPRELRHGNGGYEDLRLPVLLGEQASRLEFVLVVGHLRQQGRLLF</sequence>
<dbReference type="AlphaFoldDB" id="A0A2R6WM12"/>
<dbReference type="OrthoDB" id="10645174at2759"/>
<evidence type="ECO:0000256" key="1">
    <source>
        <dbReference type="SAM" id="MobiDB-lite"/>
    </source>
</evidence>
<feature type="region of interest" description="Disordered" evidence="1">
    <location>
        <begin position="171"/>
        <end position="198"/>
    </location>
</feature>
<dbReference type="EMBL" id="KZ772747">
    <property type="protein sequence ID" value="PTQ34875.1"/>
    <property type="molecule type" value="Genomic_DNA"/>
</dbReference>
<name>A0A2R6WM12_MARPO</name>
<dbReference type="Proteomes" id="UP000244005">
    <property type="component" value="Unassembled WGS sequence"/>
</dbReference>
<organism evidence="2 3">
    <name type="scientific">Marchantia polymorpha</name>
    <name type="common">Common liverwort</name>
    <name type="synonym">Marchantia aquatica</name>
    <dbReference type="NCBI Taxonomy" id="3197"/>
    <lineage>
        <taxon>Eukaryota</taxon>
        <taxon>Viridiplantae</taxon>
        <taxon>Streptophyta</taxon>
        <taxon>Embryophyta</taxon>
        <taxon>Marchantiophyta</taxon>
        <taxon>Marchantiopsida</taxon>
        <taxon>Marchantiidae</taxon>
        <taxon>Marchantiales</taxon>
        <taxon>Marchantiaceae</taxon>
        <taxon>Marchantia</taxon>
    </lineage>
</organism>
<evidence type="ECO:0000313" key="2">
    <source>
        <dbReference type="EMBL" id="PTQ34875.1"/>
    </source>
</evidence>
<proteinExistence type="predicted"/>
<accession>A0A2R6WM12</accession>